<feature type="region of interest" description="Disordered" evidence="1">
    <location>
        <begin position="44"/>
        <end position="86"/>
    </location>
</feature>
<evidence type="ECO:0000256" key="1">
    <source>
        <dbReference type="SAM" id="MobiDB-lite"/>
    </source>
</evidence>
<keyword evidence="3" id="KW-1185">Reference proteome</keyword>
<name>A0AAV4FCK0_9GAST</name>
<feature type="compositionally biased region" description="Polar residues" evidence="1">
    <location>
        <begin position="63"/>
        <end position="77"/>
    </location>
</feature>
<comment type="caution">
    <text evidence="2">The sequence shown here is derived from an EMBL/GenBank/DDBJ whole genome shotgun (WGS) entry which is preliminary data.</text>
</comment>
<sequence>MRLTLDVTSCCQRRPVKAVHVPSGKYRQTAGKIHTLSYEVAPVGRQNARTDTSRGGLKRRQQQKWTEGTSTAQNAIPQGQRHWILT</sequence>
<organism evidence="2 3">
    <name type="scientific">Elysia marginata</name>
    <dbReference type="NCBI Taxonomy" id="1093978"/>
    <lineage>
        <taxon>Eukaryota</taxon>
        <taxon>Metazoa</taxon>
        <taxon>Spiralia</taxon>
        <taxon>Lophotrochozoa</taxon>
        <taxon>Mollusca</taxon>
        <taxon>Gastropoda</taxon>
        <taxon>Heterobranchia</taxon>
        <taxon>Euthyneura</taxon>
        <taxon>Panpulmonata</taxon>
        <taxon>Sacoglossa</taxon>
        <taxon>Placobranchoidea</taxon>
        <taxon>Plakobranchidae</taxon>
        <taxon>Elysia</taxon>
    </lineage>
</organism>
<dbReference type="Proteomes" id="UP000762676">
    <property type="component" value="Unassembled WGS sequence"/>
</dbReference>
<gene>
    <name evidence="2" type="ORF">ElyMa_000334800</name>
</gene>
<evidence type="ECO:0000313" key="3">
    <source>
        <dbReference type="Proteomes" id="UP000762676"/>
    </source>
</evidence>
<reference evidence="2 3" key="1">
    <citation type="journal article" date="2021" name="Elife">
        <title>Chloroplast acquisition without the gene transfer in kleptoplastic sea slugs, Plakobranchus ocellatus.</title>
        <authorList>
            <person name="Maeda T."/>
            <person name="Takahashi S."/>
            <person name="Yoshida T."/>
            <person name="Shimamura S."/>
            <person name="Takaki Y."/>
            <person name="Nagai Y."/>
            <person name="Toyoda A."/>
            <person name="Suzuki Y."/>
            <person name="Arimoto A."/>
            <person name="Ishii H."/>
            <person name="Satoh N."/>
            <person name="Nishiyama T."/>
            <person name="Hasebe M."/>
            <person name="Maruyama T."/>
            <person name="Minagawa J."/>
            <person name="Obokata J."/>
            <person name="Shigenobu S."/>
        </authorList>
    </citation>
    <scope>NUCLEOTIDE SEQUENCE [LARGE SCALE GENOMIC DNA]</scope>
</reference>
<evidence type="ECO:0000313" key="2">
    <source>
        <dbReference type="EMBL" id="GFR70689.1"/>
    </source>
</evidence>
<dbReference type="AlphaFoldDB" id="A0AAV4FCK0"/>
<protein>
    <submittedName>
        <fullName evidence="2">Uncharacterized protein</fullName>
    </submittedName>
</protein>
<proteinExistence type="predicted"/>
<dbReference type="EMBL" id="BMAT01000664">
    <property type="protein sequence ID" value="GFR70689.1"/>
    <property type="molecule type" value="Genomic_DNA"/>
</dbReference>
<accession>A0AAV4FCK0</accession>